<protein>
    <submittedName>
        <fullName evidence="1">Uncharacterized protein</fullName>
    </submittedName>
</protein>
<dbReference type="EMBL" id="JMIH01000014">
    <property type="protein sequence ID" value="KEO75227.1"/>
    <property type="molecule type" value="Genomic_DNA"/>
</dbReference>
<dbReference type="RefSeq" id="WP_035071944.1">
    <property type="nucleotide sequence ID" value="NZ_JMIH01000014.1"/>
</dbReference>
<name>A0A074LMW2_9BACT</name>
<dbReference type="STRING" id="1048983.EL17_06080"/>
<evidence type="ECO:0000313" key="2">
    <source>
        <dbReference type="Proteomes" id="UP000027821"/>
    </source>
</evidence>
<sequence length="59" mass="6941">MPTYIDVISEGLYQWDLSHNPGNVQPMQFYQDLAWGDWLVQMPLKLTFRIRRIGTGLVM</sequence>
<dbReference type="AlphaFoldDB" id="A0A074LMW2"/>
<comment type="caution">
    <text evidence="1">The sequence shown here is derived from an EMBL/GenBank/DDBJ whole genome shotgun (WGS) entry which is preliminary data.</text>
</comment>
<proteinExistence type="predicted"/>
<organism evidence="1 2">
    <name type="scientific">Anditalea andensis</name>
    <dbReference type="NCBI Taxonomy" id="1048983"/>
    <lineage>
        <taxon>Bacteria</taxon>
        <taxon>Pseudomonadati</taxon>
        <taxon>Bacteroidota</taxon>
        <taxon>Cytophagia</taxon>
        <taxon>Cytophagales</taxon>
        <taxon>Cytophagaceae</taxon>
        <taxon>Anditalea</taxon>
    </lineage>
</organism>
<keyword evidence="2" id="KW-1185">Reference proteome</keyword>
<reference evidence="1 2" key="1">
    <citation type="submission" date="2014-04" db="EMBL/GenBank/DDBJ databases">
        <title>Characterization and application of a salt tolerant electro-active bacterium.</title>
        <authorList>
            <person name="Yang L."/>
            <person name="Wei S."/>
            <person name="Tay Q.X.M."/>
        </authorList>
    </citation>
    <scope>NUCLEOTIDE SEQUENCE [LARGE SCALE GENOMIC DNA]</scope>
    <source>
        <strain evidence="1 2">LY1</strain>
    </source>
</reference>
<dbReference type="Proteomes" id="UP000027821">
    <property type="component" value="Unassembled WGS sequence"/>
</dbReference>
<accession>A0A074LMW2</accession>
<gene>
    <name evidence="1" type="ORF">EL17_06080</name>
</gene>
<evidence type="ECO:0000313" key="1">
    <source>
        <dbReference type="EMBL" id="KEO75227.1"/>
    </source>
</evidence>